<name>A0ABQ4UKZ2_9HYPH</name>
<comment type="caution">
    <text evidence="1">The sequence shown here is derived from an EMBL/GenBank/DDBJ whole genome shotgun (WGS) entry which is preliminary data.</text>
</comment>
<protein>
    <submittedName>
        <fullName evidence="1">Uncharacterized protein</fullName>
    </submittedName>
</protein>
<evidence type="ECO:0000313" key="2">
    <source>
        <dbReference type="Proteomes" id="UP001055039"/>
    </source>
</evidence>
<sequence>MTDSSVTRRHLEEIARLLGLSPSAFRDPAELPVEHLETLELLDLWNRLACSGARRRVLDLCLREIEETTPTRQ</sequence>
<dbReference type="EMBL" id="BPRC01000031">
    <property type="protein sequence ID" value="GJE67698.1"/>
    <property type="molecule type" value="Genomic_DNA"/>
</dbReference>
<dbReference type="Proteomes" id="UP001055039">
    <property type="component" value="Unassembled WGS sequence"/>
</dbReference>
<reference evidence="1" key="2">
    <citation type="submission" date="2021-08" db="EMBL/GenBank/DDBJ databases">
        <authorList>
            <person name="Tani A."/>
            <person name="Ola A."/>
            <person name="Ogura Y."/>
            <person name="Katsura K."/>
            <person name="Hayashi T."/>
        </authorList>
    </citation>
    <scope>NUCLEOTIDE SEQUENCE</scope>
    <source>
        <strain evidence="1">NBRC 15686</strain>
    </source>
</reference>
<proteinExistence type="predicted"/>
<evidence type="ECO:0000313" key="1">
    <source>
        <dbReference type="EMBL" id="GJE67698.1"/>
    </source>
</evidence>
<reference evidence="1" key="1">
    <citation type="journal article" date="2021" name="Front. Microbiol.">
        <title>Comprehensive Comparative Genomics and Phenotyping of Methylobacterium Species.</title>
        <authorList>
            <person name="Alessa O."/>
            <person name="Ogura Y."/>
            <person name="Fujitani Y."/>
            <person name="Takami H."/>
            <person name="Hayashi T."/>
            <person name="Sahin N."/>
            <person name="Tani A."/>
        </authorList>
    </citation>
    <scope>NUCLEOTIDE SEQUENCE</scope>
    <source>
        <strain evidence="1">NBRC 15686</strain>
    </source>
</reference>
<accession>A0ABQ4UKZ2</accession>
<dbReference type="RefSeq" id="WP_238228636.1">
    <property type="nucleotide sequence ID" value="NZ_BAAADH010000014.1"/>
</dbReference>
<organism evidence="1 2">
    <name type="scientific">Methylorubrum aminovorans</name>
    <dbReference type="NCBI Taxonomy" id="269069"/>
    <lineage>
        <taxon>Bacteria</taxon>
        <taxon>Pseudomonadati</taxon>
        <taxon>Pseudomonadota</taxon>
        <taxon>Alphaproteobacteria</taxon>
        <taxon>Hyphomicrobiales</taxon>
        <taxon>Methylobacteriaceae</taxon>
        <taxon>Methylorubrum</taxon>
    </lineage>
</organism>
<gene>
    <name evidence="1" type="ORF">LNAOJCKE_4930</name>
</gene>
<keyword evidence="2" id="KW-1185">Reference proteome</keyword>